<dbReference type="Pfam" id="PF13649">
    <property type="entry name" value="Methyltransf_25"/>
    <property type="match status" value="1"/>
</dbReference>
<dbReference type="PANTHER" id="PTHR12176:SF79">
    <property type="entry name" value="METHYLTRANSFERASE TYPE 11 DOMAIN-CONTAINING PROTEIN"/>
    <property type="match status" value="1"/>
</dbReference>
<keyword evidence="6" id="KW-1185">Reference proteome</keyword>
<evidence type="ECO:0000256" key="2">
    <source>
        <dbReference type="ARBA" id="ARBA00022603"/>
    </source>
</evidence>
<dbReference type="Proteomes" id="UP001515480">
    <property type="component" value="Unassembled WGS sequence"/>
</dbReference>
<gene>
    <name evidence="5" type="ORF">AB1Y20_008459</name>
</gene>
<evidence type="ECO:0000256" key="1">
    <source>
        <dbReference type="ARBA" id="ARBA00008361"/>
    </source>
</evidence>
<organism evidence="5 6">
    <name type="scientific">Prymnesium parvum</name>
    <name type="common">Toxic golden alga</name>
    <dbReference type="NCBI Taxonomy" id="97485"/>
    <lineage>
        <taxon>Eukaryota</taxon>
        <taxon>Haptista</taxon>
        <taxon>Haptophyta</taxon>
        <taxon>Prymnesiophyceae</taxon>
        <taxon>Prymnesiales</taxon>
        <taxon>Prymnesiaceae</taxon>
        <taxon>Prymnesium</taxon>
    </lineage>
</organism>
<reference evidence="5 6" key="1">
    <citation type="journal article" date="2024" name="Science">
        <title>Giant polyketide synthase enzymes in the biosynthesis of giant marine polyether toxins.</title>
        <authorList>
            <person name="Fallon T.R."/>
            <person name="Shende V.V."/>
            <person name="Wierzbicki I.H."/>
            <person name="Pendleton A.L."/>
            <person name="Watervoot N.F."/>
            <person name="Auber R.P."/>
            <person name="Gonzalez D.J."/>
            <person name="Wisecaver J.H."/>
            <person name="Moore B.S."/>
        </authorList>
    </citation>
    <scope>NUCLEOTIDE SEQUENCE [LARGE SCALE GENOMIC DNA]</scope>
    <source>
        <strain evidence="5 6">12B1</strain>
    </source>
</reference>
<evidence type="ECO:0000259" key="4">
    <source>
        <dbReference type="Pfam" id="PF13649"/>
    </source>
</evidence>
<keyword evidence="2" id="KW-0489">Methyltransferase</keyword>
<accession>A0AB34ISI8</accession>
<protein>
    <recommendedName>
        <fullName evidence="4">Methyltransferase domain-containing protein</fullName>
    </recommendedName>
</protein>
<evidence type="ECO:0000256" key="3">
    <source>
        <dbReference type="ARBA" id="ARBA00022679"/>
    </source>
</evidence>
<name>A0AB34ISI8_PRYPA</name>
<dbReference type="PANTHER" id="PTHR12176">
    <property type="entry name" value="SAM-DEPENDENT METHYLTRANSFERASE SUPERFAMILY PROTEIN"/>
    <property type="match status" value="1"/>
</dbReference>
<dbReference type="AlphaFoldDB" id="A0AB34ISI8"/>
<dbReference type="Gene3D" id="3.40.50.150">
    <property type="entry name" value="Vaccinia Virus protein VP39"/>
    <property type="match status" value="1"/>
</dbReference>
<dbReference type="InterPro" id="IPR041698">
    <property type="entry name" value="Methyltransf_25"/>
</dbReference>
<sequence length="300" mass="33823">MAHGNFEWVTEWSSFAHQLSPSVLQLAGEGLRAIDIGCGTSTLAVSLAHHGYSEVTAVDREASCIEHMRALYANRSDVRWQVCDVCETSCELEDGSFELVVDKGMLDCALVEHCAAALLSTVTRLLAAGGVYAVISFRKQALLRRLLHINCLLFDAMDEVDLPVGDGGGSLCLFRRRVDSFVTPDLNALATHIDRTLDWWYTQEVPLLTKEREQQICLEWDRKLENLNRNAFGPAHSLNACTLSLQSAFEVLLSDEERTEVQYEDFTQDLVYFFKERFGREELPERISLQEGLAYLEHSQ</sequence>
<dbReference type="EMBL" id="JBGBPQ010000019">
    <property type="protein sequence ID" value="KAL1504679.1"/>
    <property type="molecule type" value="Genomic_DNA"/>
</dbReference>
<dbReference type="GO" id="GO:0008168">
    <property type="term" value="F:methyltransferase activity"/>
    <property type="evidence" value="ECO:0007669"/>
    <property type="project" value="UniProtKB-KW"/>
</dbReference>
<evidence type="ECO:0000313" key="6">
    <source>
        <dbReference type="Proteomes" id="UP001515480"/>
    </source>
</evidence>
<dbReference type="CDD" id="cd02440">
    <property type="entry name" value="AdoMet_MTases"/>
    <property type="match status" value="1"/>
</dbReference>
<dbReference type="InterPro" id="IPR029063">
    <property type="entry name" value="SAM-dependent_MTases_sf"/>
</dbReference>
<dbReference type="GO" id="GO:0032259">
    <property type="term" value="P:methylation"/>
    <property type="evidence" value="ECO:0007669"/>
    <property type="project" value="UniProtKB-KW"/>
</dbReference>
<feature type="domain" description="Methyltransferase" evidence="4">
    <location>
        <begin position="34"/>
        <end position="130"/>
    </location>
</feature>
<comment type="caution">
    <text evidence="5">The sequence shown here is derived from an EMBL/GenBank/DDBJ whole genome shotgun (WGS) entry which is preliminary data.</text>
</comment>
<dbReference type="SUPFAM" id="SSF53335">
    <property type="entry name" value="S-adenosyl-L-methionine-dependent methyltransferases"/>
    <property type="match status" value="1"/>
</dbReference>
<dbReference type="InterPro" id="IPR051419">
    <property type="entry name" value="Lys/N-term_MeTrsfase_sf"/>
</dbReference>
<keyword evidence="3" id="KW-0808">Transferase</keyword>
<comment type="similarity">
    <text evidence="1">Belongs to the methyltransferase superfamily.</text>
</comment>
<evidence type="ECO:0000313" key="5">
    <source>
        <dbReference type="EMBL" id="KAL1504679.1"/>
    </source>
</evidence>
<proteinExistence type="inferred from homology"/>